<protein>
    <submittedName>
        <fullName evidence="7">L,D-transpeptidase</fullName>
    </submittedName>
</protein>
<proteinExistence type="predicted"/>
<dbReference type="GO" id="GO:0009252">
    <property type="term" value="P:peptidoglycan biosynthetic process"/>
    <property type="evidence" value="ECO:0007669"/>
    <property type="project" value="UniProtKB-UniPathway"/>
</dbReference>
<dbReference type="GO" id="GO:0008360">
    <property type="term" value="P:regulation of cell shape"/>
    <property type="evidence" value="ECO:0007669"/>
    <property type="project" value="UniProtKB-KW"/>
</dbReference>
<keyword evidence="3" id="KW-0133">Cell shape</keyword>
<organism evidence="7 8">
    <name type="scientific">Streptomyces acidicola</name>
    <dbReference type="NCBI Taxonomy" id="2596892"/>
    <lineage>
        <taxon>Bacteria</taxon>
        <taxon>Bacillati</taxon>
        <taxon>Actinomycetota</taxon>
        <taxon>Actinomycetes</taxon>
        <taxon>Kitasatosporales</taxon>
        <taxon>Streptomycetaceae</taxon>
        <taxon>Streptomyces</taxon>
    </lineage>
</organism>
<comment type="pathway">
    <text evidence="1">Cell wall biogenesis; peptidoglycan biosynthesis.</text>
</comment>
<dbReference type="GO" id="GO:0071555">
    <property type="term" value="P:cell wall organization"/>
    <property type="evidence" value="ECO:0007669"/>
    <property type="project" value="UniProtKB-KW"/>
</dbReference>
<dbReference type="InterPro" id="IPR005490">
    <property type="entry name" value="LD_TPept_cat_dom"/>
</dbReference>
<evidence type="ECO:0000256" key="1">
    <source>
        <dbReference type="ARBA" id="ARBA00004752"/>
    </source>
</evidence>
<feature type="compositionally biased region" description="Pro residues" evidence="6">
    <location>
        <begin position="184"/>
        <end position="196"/>
    </location>
</feature>
<dbReference type="Proteomes" id="UP000373149">
    <property type="component" value="Unassembled WGS sequence"/>
</dbReference>
<evidence type="ECO:0000256" key="5">
    <source>
        <dbReference type="ARBA" id="ARBA00023316"/>
    </source>
</evidence>
<dbReference type="RefSeq" id="WP_152866869.1">
    <property type="nucleotide sequence ID" value="NZ_VMNX01000148.1"/>
</dbReference>
<evidence type="ECO:0000256" key="4">
    <source>
        <dbReference type="ARBA" id="ARBA00022984"/>
    </source>
</evidence>
<sequence>MRRGRRRRAAAVLGTGAVALAVVAFALTLDLGADPDHPDRRRIPAATLSAPPSEATAVPVAGTVHLRGRTLTVGDRVMPISSGAVGTPTPTGLMRVVATYDVREMAVDVSPEGRSAVKVPYVVELRDTDDEPVYVGALPDDLKALGTYDVPDGWIGLGVDDAEWFSTRIRPGDHISVITTTPPTATPPTASPPTALPPGATTP</sequence>
<name>A0A5N8X2I9_9ACTN</name>
<keyword evidence="4" id="KW-0573">Peptidoglycan synthesis</keyword>
<dbReference type="InterPro" id="IPR038063">
    <property type="entry name" value="Transpep_catalytic_dom"/>
</dbReference>
<dbReference type="SUPFAM" id="SSF141523">
    <property type="entry name" value="L,D-transpeptidase catalytic domain-like"/>
    <property type="match status" value="1"/>
</dbReference>
<dbReference type="EMBL" id="VMNX01000148">
    <property type="protein sequence ID" value="MPY52665.1"/>
    <property type="molecule type" value="Genomic_DNA"/>
</dbReference>
<dbReference type="UniPathway" id="UPA00219"/>
<keyword evidence="2" id="KW-0808">Transferase</keyword>
<dbReference type="CDD" id="cd16913">
    <property type="entry name" value="YkuD_like"/>
    <property type="match status" value="1"/>
</dbReference>
<evidence type="ECO:0000313" key="7">
    <source>
        <dbReference type="EMBL" id="MPY52665.1"/>
    </source>
</evidence>
<keyword evidence="5" id="KW-0961">Cell wall biogenesis/degradation</keyword>
<accession>A0A5N8X2I9</accession>
<comment type="caution">
    <text evidence="7">The sequence shown here is derived from an EMBL/GenBank/DDBJ whole genome shotgun (WGS) entry which is preliminary data.</text>
</comment>
<dbReference type="AlphaFoldDB" id="A0A5N8X2I9"/>
<keyword evidence="8" id="KW-1185">Reference proteome</keyword>
<dbReference type="GO" id="GO:0016740">
    <property type="term" value="F:transferase activity"/>
    <property type="evidence" value="ECO:0007669"/>
    <property type="project" value="UniProtKB-KW"/>
</dbReference>
<reference evidence="7 8" key="1">
    <citation type="submission" date="2019-09" db="EMBL/GenBank/DDBJ databases">
        <authorList>
            <person name="Duangmal K."/>
            <person name="Teo W.F.A."/>
            <person name="Lipun K."/>
        </authorList>
    </citation>
    <scope>NUCLEOTIDE SEQUENCE [LARGE SCALE GENOMIC DNA]</scope>
    <source>
        <strain evidence="7 8">K1PN6</strain>
    </source>
</reference>
<gene>
    <name evidence="7" type="ORF">FPZ41_30465</name>
</gene>
<evidence type="ECO:0000256" key="6">
    <source>
        <dbReference type="SAM" id="MobiDB-lite"/>
    </source>
</evidence>
<evidence type="ECO:0000256" key="2">
    <source>
        <dbReference type="ARBA" id="ARBA00022679"/>
    </source>
</evidence>
<dbReference type="Gene3D" id="2.40.440.10">
    <property type="entry name" value="L,D-transpeptidase catalytic domain-like"/>
    <property type="match status" value="1"/>
</dbReference>
<evidence type="ECO:0000256" key="3">
    <source>
        <dbReference type="ARBA" id="ARBA00022960"/>
    </source>
</evidence>
<evidence type="ECO:0000313" key="8">
    <source>
        <dbReference type="Proteomes" id="UP000373149"/>
    </source>
</evidence>
<feature type="region of interest" description="Disordered" evidence="6">
    <location>
        <begin position="180"/>
        <end position="203"/>
    </location>
</feature>